<dbReference type="PANTHER" id="PTHR48043:SF145">
    <property type="entry name" value="FI06409P-RELATED"/>
    <property type="match status" value="1"/>
</dbReference>
<accession>A0ABQ0GPN4</accession>
<dbReference type="EMBL" id="BAAFSV010000005">
    <property type="protein sequence ID" value="GAB1319701.1"/>
    <property type="molecule type" value="Genomic_DNA"/>
</dbReference>
<keyword evidence="1" id="KW-0328">Glycosyltransferase</keyword>
<dbReference type="PANTHER" id="PTHR48043">
    <property type="entry name" value="EG:EG0003.4 PROTEIN-RELATED"/>
    <property type="match status" value="1"/>
</dbReference>
<dbReference type="GeneID" id="98180653"/>
<comment type="caution">
    <text evidence="4">The sequence shown here is derived from an EMBL/GenBank/DDBJ whole genome shotgun (WGS) entry which is preliminary data.</text>
</comment>
<keyword evidence="5" id="KW-1185">Reference proteome</keyword>
<reference evidence="4 5" key="1">
    <citation type="submission" date="2024-09" db="EMBL/GenBank/DDBJ databases">
        <title>Itraconazole resistance in Madurella fahalii resulting from another homologue of gene encoding cytochrome P450 14-alpha sterol demethylase (CYP51).</title>
        <authorList>
            <person name="Yoshioka I."/>
            <person name="Fahal A.H."/>
            <person name="Kaneko S."/>
            <person name="Yaguchi T."/>
        </authorList>
    </citation>
    <scope>NUCLEOTIDE SEQUENCE [LARGE SCALE GENOMIC DNA]</scope>
    <source>
        <strain evidence="4 5">IFM 68171</strain>
    </source>
</reference>
<dbReference type="RefSeq" id="XP_070921431.1">
    <property type="nucleotide sequence ID" value="XM_071065330.1"/>
</dbReference>
<feature type="transmembrane region" description="Helical" evidence="3">
    <location>
        <begin position="519"/>
        <end position="538"/>
    </location>
</feature>
<dbReference type="Proteomes" id="UP001628179">
    <property type="component" value="Unassembled WGS sequence"/>
</dbReference>
<gene>
    <name evidence="4" type="ORF">MFIFM68171_09911</name>
</gene>
<evidence type="ECO:0000313" key="5">
    <source>
        <dbReference type="Proteomes" id="UP001628179"/>
    </source>
</evidence>
<dbReference type="InterPro" id="IPR002213">
    <property type="entry name" value="UDP_glucos_trans"/>
</dbReference>
<keyword evidence="3" id="KW-0812">Transmembrane</keyword>
<dbReference type="Gene3D" id="3.40.50.2000">
    <property type="entry name" value="Glycogen Phosphorylase B"/>
    <property type="match status" value="2"/>
</dbReference>
<evidence type="ECO:0000256" key="1">
    <source>
        <dbReference type="ARBA" id="ARBA00022676"/>
    </source>
</evidence>
<name>A0ABQ0GPN4_9PEZI</name>
<keyword evidence="3" id="KW-1133">Transmembrane helix</keyword>
<proteinExistence type="predicted"/>
<organism evidence="4 5">
    <name type="scientific">Madurella fahalii</name>
    <dbReference type="NCBI Taxonomy" id="1157608"/>
    <lineage>
        <taxon>Eukaryota</taxon>
        <taxon>Fungi</taxon>
        <taxon>Dikarya</taxon>
        <taxon>Ascomycota</taxon>
        <taxon>Pezizomycotina</taxon>
        <taxon>Sordariomycetes</taxon>
        <taxon>Sordariomycetidae</taxon>
        <taxon>Sordariales</taxon>
        <taxon>Sordariales incertae sedis</taxon>
        <taxon>Madurella</taxon>
    </lineage>
</organism>
<dbReference type="Pfam" id="PF00201">
    <property type="entry name" value="UDPGT"/>
    <property type="match status" value="1"/>
</dbReference>
<sequence length="541" mass="60411">MSPDLKAPNVATILLVVGTGGFTHAAPVLELGRILAQRGHRVVFATHRGQEKWVESAYYGFVSEVYTMGEPMAHDQEAAHYLDMQHSDPRKDYRGYFRPKFAVDSFWTSDFICLKDIVPKCRPDMIVADFFVDAVRDIQRQTGIPVAMVWPQMPYGMAGASYIPGMPGFQIDALSSEHASLWTRLRAELRPLRALPAIFPYLGFIRRMRRAAGVHYSLPALNKPGYLVLVNSFWGLETPKDLPPLIAAVGPILADEYPPLEGAAESFLSSHQHVVYVSFGTHIQLQPCHLERFLAAFSTLFTEGLIDGVIWAANEAQSRLFDSKQTVQVGARNVLVRDILQNNDASWYFTPFAPQRAILDRPETVLFVTHGGGSSVNEALFHGTPMLGLGFFFDQPLNGLRIQEAGVGLALDKAGFSETEIVDKCRAILEDKHGTFAQDVERMRRIARVSSRKKHYAADLIEEVMYDRMFSLNPPGDADHATGHGSRQTVAGRCRPMHLQTADARMSAWRAKNWDLTCLWGVTVAGIIGVGYFTYLRLSRR</sequence>
<protein>
    <submittedName>
        <fullName evidence="4">Uncharacterized protein</fullName>
    </submittedName>
</protein>
<evidence type="ECO:0000313" key="4">
    <source>
        <dbReference type="EMBL" id="GAB1319701.1"/>
    </source>
</evidence>
<evidence type="ECO:0000256" key="2">
    <source>
        <dbReference type="ARBA" id="ARBA00022679"/>
    </source>
</evidence>
<evidence type="ECO:0000256" key="3">
    <source>
        <dbReference type="SAM" id="Phobius"/>
    </source>
</evidence>
<dbReference type="CDD" id="cd03784">
    <property type="entry name" value="GT1_Gtf-like"/>
    <property type="match status" value="1"/>
</dbReference>
<dbReference type="InterPro" id="IPR050271">
    <property type="entry name" value="UDP-glycosyltransferase"/>
</dbReference>
<keyword evidence="2" id="KW-0808">Transferase</keyword>
<dbReference type="SUPFAM" id="SSF53756">
    <property type="entry name" value="UDP-Glycosyltransferase/glycogen phosphorylase"/>
    <property type="match status" value="1"/>
</dbReference>
<keyword evidence="3" id="KW-0472">Membrane</keyword>